<dbReference type="PANTHER" id="PTHR44040">
    <property type="entry name" value="RETINOBLASTOMA-BINDING PROTEIN 5"/>
    <property type="match status" value="1"/>
</dbReference>
<dbReference type="InterPro" id="IPR037850">
    <property type="entry name" value="RBBP5/Swd1"/>
</dbReference>
<evidence type="ECO:0000313" key="7">
    <source>
        <dbReference type="Proteomes" id="UP000005666"/>
    </source>
</evidence>
<dbReference type="Proteomes" id="UP000005666">
    <property type="component" value="Chromosome 6"/>
</dbReference>
<dbReference type="GO" id="GO:0031509">
    <property type="term" value="P:subtelomeric heterochromatin formation"/>
    <property type="evidence" value="ECO:0007669"/>
    <property type="project" value="EnsemblFungi"/>
</dbReference>
<gene>
    <name evidence="6" type="primary">TPHA0F00760</name>
    <name evidence="6" type="ordered locus">TPHA_0F00760</name>
</gene>
<dbReference type="GeneID" id="11535516"/>
<dbReference type="KEGG" id="tpf:TPHA_0F00760"/>
<sequence>MNLLFQDPFSVLKEYPEQLTHTIENPLHTVCIKFSQYGDYLAVGSSNGSVIIFDMDTHKPITMLGNQLGSHTRSIQSIEWWSMDNRFILTSSRDWTIKLWDLSDSKKVMKTIQFEEPVWNCKWIDMPATEGNDDFKRNLKYCIVTTYDSKNSYLVNLSESDMGNESPVKSTLGENTFEIVDENESNEIDEGNTLTTCIYPIHKNLIIIGTSKGWLKFYRLKFQDATLKIKLLYKSKISNAIIKHLVVSENGDKLAINSSDRTIRQYFLNVNDENMQKDDDNASNGIELTLVHKYQDVINRLQWNSIFFSNNSAEYLIASTHGSSAHELYIWEANSGSLVRVLEGSQEELMDIDWNFYKMCIASNGLESGDIYLWSIVIPPKWSSLAPDFEEIEDNIDYQEKEDEFDRVDEIEFQQEQNEVEEMEIDLITREQYDIRGNDLFKPSFTIPPDYLRSILAQSHNKVFLP</sequence>
<evidence type="ECO:0000256" key="4">
    <source>
        <dbReference type="ARBA" id="ARBA00023242"/>
    </source>
</evidence>
<dbReference type="GO" id="GO:0048188">
    <property type="term" value="C:Set1C/COMPASS complex"/>
    <property type="evidence" value="ECO:0007669"/>
    <property type="project" value="EnsemblFungi"/>
</dbReference>
<dbReference type="SUPFAM" id="SSF50978">
    <property type="entry name" value="WD40 repeat-like"/>
    <property type="match status" value="1"/>
</dbReference>
<dbReference type="STRING" id="1071381.G8BUY0"/>
<evidence type="ECO:0000313" key="6">
    <source>
        <dbReference type="EMBL" id="CCE63562.1"/>
    </source>
</evidence>
<dbReference type="GO" id="GO:0000781">
    <property type="term" value="C:chromosome, telomeric region"/>
    <property type="evidence" value="ECO:0007669"/>
    <property type="project" value="GOC"/>
</dbReference>
<reference evidence="6 7" key="1">
    <citation type="journal article" date="2011" name="Proc. Natl. Acad. Sci. U.S.A.">
        <title>Evolutionary erosion of yeast sex chromosomes by mating-type switching accidents.</title>
        <authorList>
            <person name="Gordon J.L."/>
            <person name="Armisen D."/>
            <person name="Proux-Wera E."/>
            <person name="Oheigeartaigh S.S."/>
            <person name="Byrne K.P."/>
            <person name="Wolfe K.H."/>
        </authorList>
    </citation>
    <scope>NUCLEOTIDE SEQUENCE [LARGE SCALE GENOMIC DNA]</scope>
    <source>
        <strain evidence="7">ATCC 24235 / CBS 4417 / NBRC 1672 / NRRL Y-8282 / UCD 70-5</strain>
    </source>
</reference>
<dbReference type="RefSeq" id="XP_003685996.1">
    <property type="nucleotide sequence ID" value="XM_003685948.1"/>
</dbReference>
<protein>
    <submittedName>
        <fullName evidence="6">Uncharacterized protein</fullName>
    </submittedName>
</protein>
<accession>G8BUY0</accession>
<keyword evidence="3" id="KW-0677">Repeat</keyword>
<dbReference type="InterPro" id="IPR015943">
    <property type="entry name" value="WD40/YVTN_repeat-like_dom_sf"/>
</dbReference>
<dbReference type="OMA" id="DYEDDIM"/>
<dbReference type="GO" id="GO:0000723">
    <property type="term" value="P:telomere maintenance"/>
    <property type="evidence" value="ECO:0007669"/>
    <property type="project" value="EnsemblFungi"/>
</dbReference>
<dbReference type="Pfam" id="PF00400">
    <property type="entry name" value="WD40"/>
    <property type="match status" value="2"/>
</dbReference>
<keyword evidence="2 5" id="KW-0853">WD repeat</keyword>
<evidence type="ECO:0000256" key="3">
    <source>
        <dbReference type="ARBA" id="ARBA00022737"/>
    </source>
</evidence>
<feature type="repeat" description="WD" evidence="5">
    <location>
        <begin position="68"/>
        <end position="110"/>
    </location>
</feature>
<evidence type="ECO:0000256" key="1">
    <source>
        <dbReference type="ARBA" id="ARBA00004123"/>
    </source>
</evidence>
<dbReference type="HOGENOM" id="CLU_032142_0_0_1"/>
<dbReference type="GO" id="GO:0042800">
    <property type="term" value="F:histone H3K4 methyltransferase activity"/>
    <property type="evidence" value="ECO:0007669"/>
    <property type="project" value="EnsemblFungi"/>
</dbReference>
<dbReference type="PROSITE" id="PS50082">
    <property type="entry name" value="WD_REPEATS_2"/>
    <property type="match status" value="1"/>
</dbReference>
<organism evidence="6 7">
    <name type="scientific">Tetrapisispora phaffii (strain ATCC 24235 / CBS 4417 / NBRC 1672 / NRRL Y-8282 / UCD 70-5)</name>
    <name type="common">Yeast</name>
    <name type="synonym">Fabospora phaffii</name>
    <dbReference type="NCBI Taxonomy" id="1071381"/>
    <lineage>
        <taxon>Eukaryota</taxon>
        <taxon>Fungi</taxon>
        <taxon>Dikarya</taxon>
        <taxon>Ascomycota</taxon>
        <taxon>Saccharomycotina</taxon>
        <taxon>Saccharomycetes</taxon>
        <taxon>Saccharomycetales</taxon>
        <taxon>Saccharomycetaceae</taxon>
        <taxon>Tetrapisispora</taxon>
    </lineage>
</organism>
<dbReference type="PROSITE" id="PS50294">
    <property type="entry name" value="WD_REPEATS_REGION"/>
    <property type="match status" value="1"/>
</dbReference>
<dbReference type="AlphaFoldDB" id="G8BUY0"/>
<proteinExistence type="predicted"/>
<keyword evidence="7" id="KW-1185">Reference proteome</keyword>
<dbReference type="InterPro" id="IPR036322">
    <property type="entry name" value="WD40_repeat_dom_sf"/>
</dbReference>
<dbReference type="SMART" id="SM00320">
    <property type="entry name" value="WD40"/>
    <property type="match status" value="4"/>
</dbReference>
<dbReference type="Gene3D" id="2.130.10.10">
    <property type="entry name" value="YVTN repeat-like/Quinoprotein amine dehydrogenase"/>
    <property type="match status" value="2"/>
</dbReference>
<evidence type="ECO:0000256" key="2">
    <source>
        <dbReference type="ARBA" id="ARBA00022574"/>
    </source>
</evidence>
<keyword evidence="4" id="KW-0539">Nucleus</keyword>
<dbReference type="PANTHER" id="PTHR44040:SF1">
    <property type="entry name" value="RETINOBLASTOMA-BINDING PROTEIN 5"/>
    <property type="match status" value="1"/>
</dbReference>
<dbReference type="eggNOG" id="KOG1273">
    <property type="taxonomic scope" value="Eukaryota"/>
</dbReference>
<dbReference type="OrthoDB" id="196858at2759"/>
<evidence type="ECO:0000256" key="5">
    <source>
        <dbReference type="PROSITE-ProRule" id="PRU00221"/>
    </source>
</evidence>
<dbReference type="PROSITE" id="PS00678">
    <property type="entry name" value="WD_REPEATS_1"/>
    <property type="match status" value="1"/>
</dbReference>
<dbReference type="EMBL" id="HE612861">
    <property type="protein sequence ID" value="CCE63562.1"/>
    <property type="molecule type" value="Genomic_DNA"/>
</dbReference>
<dbReference type="InterPro" id="IPR001680">
    <property type="entry name" value="WD40_rpt"/>
</dbReference>
<dbReference type="GO" id="GO:0006355">
    <property type="term" value="P:regulation of DNA-templated transcription"/>
    <property type="evidence" value="ECO:0007669"/>
    <property type="project" value="EnsemblFungi"/>
</dbReference>
<comment type="subcellular location">
    <subcellularLocation>
        <location evidence="1">Nucleus</location>
    </subcellularLocation>
</comment>
<dbReference type="InterPro" id="IPR019775">
    <property type="entry name" value="WD40_repeat_CS"/>
</dbReference>
<name>G8BUY0_TETPH</name>